<sequence length="345" mass="38535">MLKPLKTLLLLTAGIMLFAATGKSEDIRLSVLQLNIWQEGTMVPGGYAAIVDEIADIDPDFVTLSEVRNYNNTRLCDRLIASLQAKGKKYYSFFSQGSGLLSRYPITDSAVIFSENGAICKLVANVHGKEVAVYSAHLDYLNYAVYLPRGYDGVTWKKMPAPCTNLDTIMASNLASKRDEGIQAFLAAAAKDINQKRLVFLGGDFNEASHLDWTAATKDLYDHHGMIVPWTCSVLLQEKGFRDSYRMIYPSAVTHPGFTFPADNKAMEIKKLAWAPDADERERIDYVYFYPDKKLSLRKSIVVGPSGSIVRNERKEETGQDKFLAPVNTWPTDHKGLLSIFKLSI</sequence>
<dbReference type="Proteomes" id="UP000199310">
    <property type="component" value="Unassembled WGS sequence"/>
</dbReference>
<evidence type="ECO:0000256" key="1">
    <source>
        <dbReference type="SAM" id="SignalP"/>
    </source>
</evidence>
<dbReference type="PANTHER" id="PTHR41349">
    <property type="match status" value="1"/>
</dbReference>
<keyword evidence="1" id="KW-0732">Signal</keyword>
<gene>
    <name evidence="3" type="ORF">SAMN04488122_6622</name>
</gene>
<keyword evidence="3" id="KW-0540">Nuclease</keyword>
<reference evidence="4" key="1">
    <citation type="submission" date="2016-10" db="EMBL/GenBank/DDBJ databases">
        <authorList>
            <person name="Varghese N."/>
            <person name="Submissions S."/>
        </authorList>
    </citation>
    <scope>NUCLEOTIDE SEQUENCE [LARGE SCALE GENOMIC DNA]</scope>
    <source>
        <strain evidence="4">DSM 3695</strain>
    </source>
</reference>
<dbReference type="GO" id="GO:0004519">
    <property type="term" value="F:endonuclease activity"/>
    <property type="evidence" value="ECO:0007669"/>
    <property type="project" value="UniProtKB-KW"/>
</dbReference>
<keyword evidence="3" id="KW-0269">Exonuclease</keyword>
<keyword evidence="4" id="KW-1185">Reference proteome</keyword>
<dbReference type="InterPro" id="IPR036691">
    <property type="entry name" value="Endo/exonu/phosph_ase_sf"/>
</dbReference>
<keyword evidence="3" id="KW-0255">Endonuclease</keyword>
<proteinExistence type="predicted"/>
<organism evidence="3 4">
    <name type="scientific">Chitinophaga arvensicola</name>
    <dbReference type="NCBI Taxonomy" id="29529"/>
    <lineage>
        <taxon>Bacteria</taxon>
        <taxon>Pseudomonadati</taxon>
        <taxon>Bacteroidota</taxon>
        <taxon>Chitinophagia</taxon>
        <taxon>Chitinophagales</taxon>
        <taxon>Chitinophagaceae</taxon>
        <taxon>Chitinophaga</taxon>
    </lineage>
</organism>
<feature type="domain" description="Endonuclease/exonuclease/phosphatase" evidence="2">
    <location>
        <begin position="45"/>
        <end position="334"/>
    </location>
</feature>
<evidence type="ECO:0000313" key="4">
    <source>
        <dbReference type="Proteomes" id="UP000199310"/>
    </source>
</evidence>
<dbReference type="EMBL" id="FOJG01000002">
    <property type="protein sequence ID" value="SEW56305.1"/>
    <property type="molecule type" value="Genomic_DNA"/>
</dbReference>
<dbReference type="InterPro" id="IPR005135">
    <property type="entry name" value="Endo/exonuclease/phosphatase"/>
</dbReference>
<protein>
    <submittedName>
        <fullName evidence="3">Metal-dependent hydrolase, endonuclease/exonuclease/phosphatase family</fullName>
    </submittedName>
</protein>
<keyword evidence="3" id="KW-0378">Hydrolase</keyword>
<dbReference type="SUPFAM" id="SSF56219">
    <property type="entry name" value="DNase I-like"/>
    <property type="match status" value="1"/>
</dbReference>
<feature type="signal peptide" evidence="1">
    <location>
        <begin position="1"/>
        <end position="19"/>
    </location>
</feature>
<dbReference type="Pfam" id="PF03372">
    <property type="entry name" value="Exo_endo_phos"/>
    <property type="match status" value="1"/>
</dbReference>
<accession>A0A1I0SDN5</accession>
<dbReference type="Gene3D" id="3.60.10.10">
    <property type="entry name" value="Endonuclease/exonuclease/phosphatase"/>
    <property type="match status" value="1"/>
</dbReference>
<dbReference type="STRING" id="29529.SAMN04488122_6622"/>
<name>A0A1I0SDN5_9BACT</name>
<dbReference type="AlphaFoldDB" id="A0A1I0SDN5"/>
<dbReference type="OrthoDB" id="9794261at2"/>
<evidence type="ECO:0000259" key="2">
    <source>
        <dbReference type="Pfam" id="PF03372"/>
    </source>
</evidence>
<evidence type="ECO:0000313" key="3">
    <source>
        <dbReference type="EMBL" id="SEW56305.1"/>
    </source>
</evidence>
<dbReference type="RefSeq" id="WP_089903680.1">
    <property type="nucleotide sequence ID" value="NZ_FOJG01000002.1"/>
</dbReference>
<dbReference type="GO" id="GO:0004527">
    <property type="term" value="F:exonuclease activity"/>
    <property type="evidence" value="ECO:0007669"/>
    <property type="project" value="UniProtKB-KW"/>
</dbReference>
<dbReference type="PANTHER" id="PTHR41349:SF1">
    <property type="entry name" value="PROTEIN CBG08683"/>
    <property type="match status" value="1"/>
</dbReference>
<feature type="chain" id="PRO_5011520571" evidence="1">
    <location>
        <begin position="20"/>
        <end position="345"/>
    </location>
</feature>